<evidence type="ECO:0000256" key="1">
    <source>
        <dbReference type="ARBA" id="ARBA00004123"/>
    </source>
</evidence>
<evidence type="ECO:0000256" key="2">
    <source>
        <dbReference type="ARBA" id="ARBA00004584"/>
    </source>
</evidence>
<dbReference type="GO" id="GO:0031511">
    <property type="term" value="C:Mis6-Sim4 complex"/>
    <property type="evidence" value="ECO:0007669"/>
    <property type="project" value="TreeGrafter"/>
</dbReference>
<keyword evidence="9" id="KW-1185">Reference proteome</keyword>
<feature type="region of interest" description="Disordered" evidence="7">
    <location>
        <begin position="153"/>
        <end position="189"/>
    </location>
</feature>
<dbReference type="EMBL" id="JAKWBI020000514">
    <property type="protein sequence ID" value="KAJ2894233.1"/>
    <property type="molecule type" value="Genomic_DNA"/>
</dbReference>
<accession>A0AAD5RI53</accession>
<proteinExistence type="inferred from homology"/>
<feature type="region of interest" description="Disordered" evidence="7">
    <location>
        <begin position="50"/>
        <end position="74"/>
    </location>
</feature>
<dbReference type="AlphaFoldDB" id="A0AAD5RI53"/>
<reference evidence="8" key="1">
    <citation type="submission" date="2022-07" db="EMBL/GenBank/DDBJ databases">
        <title>Draft genome sequence of Zalerion maritima ATCC 34329, a (micro)plastics degrading marine fungus.</title>
        <authorList>
            <person name="Paco A."/>
            <person name="Goncalves M.F.M."/>
            <person name="Rocha-Santos T.A.P."/>
            <person name="Alves A."/>
        </authorList>
    </citation>
    <scope>NUCLEOTIDE SEQUENCE</scope>
    <source>
        <strain evidence="8">ATCC 34329</strain>
    </source>
</reference>
<gene>
    <name evidence="8" type="ORF">MKZ38_007818</name>
</gene>
<dbReference type="PANTHER" id="PTHR14582">
    <property type="entry name" value="INNER KINETOCHORE SUBUNIT MAL2"/>
    <property type="match status" value="1"/>
</dbReference>
<keyword evidence="4" id="KW-0158">Chromosome</keyword>
<comment type="similarity">
    <text evidence="3">Belongs to the CENP-O/MCM21 family.</text>
</comment>
<evidence type="ECO:0008006" key="10">
    <source>
        <dbReference type="Google" id="ProtNLM"/>
    </source>
</evidence>
<organism evidence="8 9">
    <name type="scientific">Zalerion maritima</name>
    <dbReference type="NCBI Taxonomy" id="339359"/>
    <lineage>
        <taxon>Eukaryota</taxon>
        <taxon>Fungi</taxon>
        <taxon>Dikarya</taxon>
        <taxon>Ascomycota</taxon>
        <taxon>Pezizomycotina</taxon>
        <taxon>Sordariomycetes</taxon>
        <taxon>Lulworthiomycetidae</taxon>
        <taxon>Lulworthiales</taxon>
        <taxon>Lulworthiaceae</taxon>
        <taxon>Zalerion</taxon>
    </lineage>
</organism>
<sequence>MSPPEPEAIAESLDAEITSLRTHLQSLKRQLSLHTSTLLSSSILPSLLEHASDAPPTKSRTTAPSTTLDEASTNQLKKRIAAQRAHNTQSLYRSVAGITTFRISDPDPRAVDGGRVLGVRIEAPSSSARGGNEGGVRFVRPYYVLLNRPWGNVTPGDGDADQDGNRSAERVHEEEGEEEEKEARERRKQHLRIHKHTVPPCIPLDALAAKWLPAPGRKKRQNLPQFCRSLRRDIIRYHHRVSIIADLKRLFGLRPSHAQGGMGARKGLGSGGGSEADVAITDDSTAVDQSGIQEEEGNNTVLNPDPLEHSSFGASLAVTLGGTGDAEQAALALAQERKKAKIIHVFPVDAEAKQIRIDWSDGRTGRLILDDDGNVAKMAVFEEGVRDRDTVREILLPLPPARGDGNNNGKRIEEVIGRLGEVRGR</sequence>
<dbReference type="PANTHER" id="PTHR14582:SF1">
    <property type="entry name" value="CENTROMERE PROTEIN O"/>
    <property type="match status" value="1"/>
</dbReference>
<dbReference type="Proteomes" id="UP001201980">
    <property type="component" value="Unassembled WGS sequence"/>
</dbReference>
<evidence type="ECO:0000313" key="8">
    <source>
        <dbReference type="EMBL" id="KAJ2894233.1"/>
    </source>
</evidence>
<feature type="compositionally biased region" description="Polar residues" evidence="7">
    <location>
        <begin position="58"/>
        <end position="74"/>
    </location>
</feature>
<dbReference type="InterPro" id="IPR018464">
    <property type="entry name" value="CENP-O"/>
</dbReference>
<comment type="caution">
    <text evidence="8">The sequence shown here is derived from an EMBL/GenBank/DDBJ whole genome shotgun (WGS) entry which is preliminary data.</text>
</comment>
<evidence type="ECO:0000256" key="4">
    <source>
        <dbReference type="ARBA" id="ARBA00022454"/>
    </source>
</evidence>
<name>A0AAD5RI53_9PEZI</name>
<keyword evidence="5" id="KW-0539">Nucleus</keyword>
<dbReference type="Pfam" id="PF09496">
    <property type="entry name" value="CENP-O"/>
    <property type="match status" value="1"/>
</dbReference>
<dbReference type="GO" id="GO:0005634">
    <property type="term" value="C:nucleus"/>
    <property type="evidence" value="ECO:0007669"/>
    <property type="project" value="UniProtKB-SubCell"/>
</dbReference>
<evidence type="ECO:0000256" key="7">
    <source>
        <dbReference type="SAM" id="MobiDB-lite"/>
    </source>
</evidence>
<keyword evidence="6" id="KW-0137">Centromere</keyword>
<feature type="compositionally biased region" description="Basic and acidic residues" evidence="7">
    <location>
        <begin position="163"/>
        <end position="173"/>
    </location>
</feature>
<evidence type="ECO:0000256" key="6">
    <source>
        <dbReference type="ARBA" id="ARBA00023328"/>
    </source>
</evidence>
<comment type="subcellular location">
    <subcellularLocation>
        <location evidence="2">Chromosome</location>
        <location evidence="2">Centromere</location>
    </subcellularLocation>
    <subcellularLocation>
        <location evidence="1">Nucleus</location>
    </subcellularLocation>
</comment>
<evidence type="ECO:0000313" key="9">
    <source>
        <dbReference type="Proteomes" id="UP001201980"/>
    </source>
</evidence>
<evidence type="ECO:0000256" key="3">
    <source>
        <dbReference type="ARBA" id="ARBA00007321"/>
    </source>
</evidence>
<evidence type="ECO:0000256" key="5">
    <source>
        <dbReference type="ARBA" id="ARBA00023242"/>
    </source>
</evidence>
<protein>
    <recommendedName>
        <fullName evidence="10">Cenp-O kinetochore centromere component</fullName>
    </recommendedName>
</protein>